<feature type="domain" description="EGF-like" evidence="6">
    <location>
        <begin position="404"/>
        <end position="439"/>
    </location>
</feature>
<keyword evidence="2" id="KW-0677">Repeat</keyword>
<dbReference type="Pfam" id="PF23106">
    <property type="entry name" value="EGF_Teneurin"/>
    <property type="match status" value="1"/>
</dbReference>
<sequence length="458" mass="49840">MKQMSNHLLGLRARLLLLLALLFSTPSNSEFLFKSTQIAYDQTGAVGVGEALEITFAFKPWNMNMTFGDLIYFRLPRFSTSTYVQGEDGGAAGANIAMGSVQLGPSTVWKASWTEGAWCAGCSNPYNASLLTLQLRDVNAIVRRTLHTVTVYKENGIKAYCGHPMNSQKIMIGTNASGTDQFMSFENSPLVGNGCQDKSSCSLHGTCDYCYNTCLCDEGYGNPNNEIYDYVRIDCGERTCPAGKSIGSLPTSEVSAHPLKECSDNGICDRQVGHCTCFDGWEGLACDRRLCPNKCSGHGICASMREQSGMSNAFPLSRNVTNLGYGTKPETVNTTAWDADFMYSCVCDSSWRVGLDHGEWQAAEWHGADCSLKRCPHGDDPMTAANETNCEGVTATNSLESGKPGNGCYVECSNRGACVYEEGIGRCKCFQGFLGENCGSMSEFGMDFGEWFDPAWDE</sequence>
<dbReference type="PANTHER" id="PTHR11219:SF69">
    <property type="entry name" value="TENEURIN-A"/>
    <property type="match status" value="1"/>
</dbReference>
<accession>A0A9W7E149</accession>
<dbReference type="Gene3D" id="2.10.25.10">
    <property type="entry name" value="Laminin"/>
    <property type="match status" value="1"/>
</dbReference>
<dbReference type="PROSITE" id="PS50026">
    <property type="entry name" value="EGF_3"/>
    <property type="match status" value="1"/>
</dbReference>
<feature type="signal peptide" evidence="5">
    <location>
        <begin position="1"/>
        <end position="29"/>
    </location>
</feature>
<dbReference type="EMBL" id="BLQM01000085">
    <property type="protein sequence ID" value="GMH61460.1"/>
    <property type="molecule type" value="Genomic_DNA"/>
</dbReference>
<evidence type="ECO:0000256" key="1">
    <source>
        <dbReference type="ARBA" id="ARBA00022536"/>
    </source>
</evidence>
<evidence type="ECO:0000256" key="2">
    <source>
        <dbReference type="ARBA" id="ARBA00022737"/>
    </source>
</evidence>
<name>A0A9W7E149_9STRA</name>
<keyword evidence="3 4" id="KW-1015">Disulfide bond</keyword>
<dbReference type="PANTHER" id="PTHR11219">
    <property type="entry name" value="TENEURIN AND N-ACETYLGLUCOSAMINE-1-PHOSPHODIESTER ALPHA-N-ACETYLGLUCOSAMINIDASE"/>
    <property type="match status" value="1"/>
</dbReference>
<keyword evidence="1 4" id="KW-0245">EGF-like domain</keyword>
<organism evidence="7 8">
    <name type="scientific">Triparma laevis f. inornata</name>
    <dbReference type="NCBI Taxonomy" id="1714386"/>
    <lineage>
        <taxon>Eukaryota</taxon>
        <taxon>Sar</taxon>
        <taxon>Stramenopiles</taxon>
        <taxon>Ochrophyta</taxon>
        <taxon>Bolidophyceae</taxon>
        <taxon>Parmales</taxon>
        <taxon>Triparmaceae</taxon>
        <taxon>Triparma</taxon>
    </lineage>
</organism>
<dbReference type="AlphaFoldDB" id="A0A9W7E149"/>
<feature type="disulfide bond" evidence="4">
    <location>
        <begin position="408"/>
        <end position="418"/>
    </location>
</feature>
<evidence type="ECO:0000259" key="6">
    <source>
        <dbReference type="PROSITE" id="PS50026"/>
    </source>
</evidence>
<feature type="disulfide bond" evidence="4">
    <location>
        <begin position="429"/>
        <end position="438"/>
    </location>
</feature>
<comment type="caution">
    <text evidence="7">The sequence shown here is derived from an EMBL/GenBank/DDBJ whole genome shotgun (WGS) entry which is preliminary data.</text>
</comment>
<gene>
    <name evidence="7" type="ORF">TL16_g03259</name>
</gene>
<dbReference type="InterPro" id="IPR000742">
    <property type="entry name" value="EGF"/>
</dbReference>
<comment type="caution">
    <text evidence="4">Lacks conserved residue(s) required for the propagation of feature annotation.</text>
</comment>
<evidence type="ECO:0000256" key="3">
    <source>
        <dbReference type="ARBA" id="ARBA00023157"/>
    </source>
</evidence>
<evidence type="ECO:0000313" key="8">
    <source>
        <dbReference type="Proteomes" id="UP001162640"/>
    </source>
</evidence>
<protein>
    <recommendedName>
        <fullName evidence="6">EGF-like domain-containing protein</fullName>
    </recommendedName>
</protein>
<reference evidence="8" key="1">
    <citation type="journal article" date="2023" name="Commun. Biol.">
        <title>Genome analysis of Parmales, the sister group of diatoms, reveals the evolutionary specialization of diatoms from phago-mixotrophs to photoautotrophs.</title>
        <authorList>
            <person name="Ban H."/>
            <person name="Sato S."/>
            <person name="Yoshikawa S."/>
            <person name="Yamada K."/>
            <person name="Nakamura Y."/>
            <person name="Ichinomiya M."/>
            <person name="Sato N."/>
            <person name="Blanc-Mathieu R."/>
            <person name="Endo H."/>
            <person name="Kuwata A."/>
            <person name="Ogata H."/>
        </authorList>
    </citation>
    <scope>NUCLEOTIDE SEQUENCE [LARGE SCALE GENOMIC DNA]</scope>
</reference>
<dbReference type="PROSITE" id="PS00022">
    <property type="entry name" value="EGF_1"/>
    <property type="match status" value="2"/>
</dbReference>
<dbReference type="PROSITE" id="PS01186">
    <property type="entry name" value="EGF_2"/>
    <property type="match status" value="2"/>
</dbReference>
<dbReference type="InterPro" id="IPR051216">
    <property type="entry name" value="Teneurin"/>
</dbReference>
<proteinExistence type="predicted"/>
<evidence type="ECO:0000256" key="5">
    <source>
        <dbReference type="SAM" id="SignalP"/>
    </source>
</evidence>
<evidence type="ECO:0000313" key="7">
    <source>
        <dbReference type="EMBL" id="GMH61460.1"/>
    </source>
</evidence>
<dbReference type="Proteomes" id="UP001162640">
    <property type="component" value="Unassembled WGS sequence"/>
</dbReference>
<feature type="chain" id="PRO_5040863753" description="EGF-like domain-containing protein" evidence="5">
    <location>
        <begin position="30"/>
        <end position="458"/>
    </location>
</feature>
<evidence type="ECO:0000256" key="4">
    <source>
        <dbReference type="PROSITE-ProRule" id="PRU00076"/>
    </source>
</evidence>
<keyword evidence="5" id="KW-0732">Signal</keyword>